<dbReference type="EMBL" id="LMWW01000065">
    <property type="protein sequence ID" value="KUN76518.1"/>
    <property type="molecule type" value="Genomic_DNA"/>
</dbReference>
<dbReference type="InterPro" id="IPR011990">
    <property type="entry name" value="TPR-like_helical_dom_sf"/>
</dbReference>
<dbReference type="Gene3D" id="1.25.40.10">
    <property type="entry name" value="Tetratricopeptide repeat domain"/>
    <property type="match status" value="4"/>
</dbReference>
<keyword evidence="2" id="KW-1185">Reference proteome</keyword>
<comment type="caution">
    <text evidence="1">The sequence shown here is derived from an EMBL/GenBank/DDBJ whole genome shotgun (WGS) entry which is preliminary data.</text>
</comment>
<reference evidence="1 2" key="1">
    <citation type="submission" date="2015-10" db="EMBL/GenBank/DDBJ databases">
        <title>Draft genome sequence of Streptomyces griseoruber DSM 40281, type strain for the species Streptomyces griseoruber.</title>
        <authorList>
            <person name="Ruckert C."/>
            <person name="Winkler A."/>
            <person name="Kalinowski J."/>
            <person name="Kampfer P."/>
            <person name="Glaeser S."/>
        </authorList>
    </citation>
    <scope>NUCLEOTIDE SEQUENCE [LARGE SCALE GENOMIC DNA]</scope>
    <source>
        <strain evidence="1 2">DSM 40281</strain>
    </source>
</reference>
<evidence type="ECO:0000313" key="1">
    <source>
        <dbReference type="EMBL" id="KUN76518.1"/>
    </source>
</evidence>
<protein>
    <submittedName>
        <fullName evidence="1">Uncharacterized protein</fullName>
    </submittedName>
</protein>
<name>A0A101SMF7_9ACTN</name>
<dbReference type="Proteomes" id="UP000052982">
    <property type="component" value="Unassembled WGS sequence"/>
</dbReference>
<sequence length="518" mass="54818">MMRERERRRGLAPEKDVGRDILQGGFEPCLLALLRLSVGRDPGTDLTSGWFPRALARTGHLVRAAELAYTISDELKQGTELVELVKAAAGAGDLGGAQALAESIPLRQLRDQALVALVPRWARAGERARAVALAERIRYPHNRGWAWALLAKAAADSGDIDETLRFAARADDEVSSCAVDGTEQVLALLVEVAVATGDHDRAAALADRVEDITRSRNPAGWSKPRSLAVVLAREALGGDLDRLDALLQPPPGPAVGAGGTVCGWALGEAGDQDMVLEGDLDETAAGPFSTGSPLGAWDMACVLDAVAETAGQDVALALADRAETLLETGDGRDHDILLRSVTLLLARHGQVERAMSLTDRLDPVLSVARQADIVGELARSGDTGGAVALAHAITDRRARARALIEVVRELARRGDPGRAGALAHAINDRWAQGEALLAVARELARHGDPGRAETLTRSIAHRGTRARALAALVELSEPSRACRLAAQVVVLGGWDPVLPVLERIVPRSVAVVVDQMMS</sequence>
<dbReference type="STRING" id="1943.AQJ64_36650"/>
<proteinExistence type="predicted"/>
<evidence type="ECO:0000313" key="2">
    <source>
        <dbReference type="Proteomes" id="UP000052982"/>
    </source>
</evidence>
<gene>
    <name evidence="1" type="ORF">AQJ64_36650</name>
</gene>
<accession>A0A101SMF7</accession>
<dbReference type="AlphaFoldDB" id="A0A101SMF7"/>
<organism evidence="1 2">
    <name type="scientific">Streptomyces griseoruber</name>
    <dbReference type="NCBI Taxonomy" id="1943"/>
    <lineage>
        <taxon>Bacteria</taxon>
        <taxon>Bacillati</taxon>
        <taxon>Actinomycetota</taxon>
        <taxon>Actinomycetes</taxon>
        <taxon>Kitasatosporales</taxon>
        <taxon>Streptomycetaceae</taxon>
        <taxon>Streptomyces</taxon>
    </lineage>
</organism>